<gene>
    <name evidence="4" type="ORF">KKC1_27200</name>
</gene>
<dbReference type="RefSeq" id="WP_088554689.1">
    <property type="nucleotide sequence ID" value="NZ_BDGJ01000164.1"/>
</dbReference>
<reference evidence="5" key="1">
    <citation type="journal article" date="2017" name="Appl. Environ. Microbiol.">
        <title>Genomic Analysis of Calderihabitans maritimus KKC1, a Thermophilic, Hydrogenogenic, Carboxydotrophic Bacterium Isolated from Marine Sediment.</title>
        <authorList>
            <person name="Omae K."/>
            <person name="Yoneda Y."/>
            <person name="Fukuyama Y."/>
            <person name="Yoshida T."/>
            <person name="Sako Y."/>
        </authorList>
    </citation>
    <scope>NUCLEOTIDE SEQUENCE [LARGE SCALE GENOMIC DNA]</scope>
    <source>
        <strain evidence="5">KKC1</strain>
    </source>
</reference>
<dbReference type="Gene3D" id="2.60.40.1220">
    <property type="match status" value="1"/>
</dbReference>
<dbReference type="Proteomes" id="UP000197032">
    <property type="component" value="Unassembled WGS sequence"/>
</dbReference>
<dbReference type="EMBL" id="BDGJ01000164">
    <property type="protein sequence ID" value="GAW93591.1"/>
    <property type="molecule type" value="Genomic_DNA"/>
</dbReference>
<evidence type="ECO:0000313" key="4">
    <source>
        <dbReference type="EMBL" id="GAW93591.1"/>
    </source>
</evidence>
<dbReference type="Gene3D" id="2.60.40.10">
    <property type="entry name" value="Immunoglobulins"/>
    <property type="match status" value="3"/>
</dbReference>
<dbReference type="Gene3D" id="1.10.1130.10">
    <property type="entry name" value="Flavocytochrome C3, Chain A"/>
    <property type="match status" value="1"/>
</dbReference>
<dbReference type="InterPro" id="IPR003961">
    <property type="entry name" value="FN3_dom"/>
</dbReference>
<protein>
    <submittedName>
        <fullName evidence="4">Cytochrome C family protein</fullName>
    </submittedName>
</protein>
<keyword evidence="1" id="KW-0732">Signal</keyword>
<dbReference type="CDD" id="cd00063">
    <property type="entry name" value="FN3"/>
    <property type="match status" value="3"/>
</dbReference>
<dbReference type="InterPro" id="IPR010177">
    <property type="entry name" value="Paired_CXXCH_1"/>
</dbReference>
<evidence type="ECO:0000256" key="2">
    <source>
        <dbReference type="SAM" id="MobiDB-lite"/>
    </source>
</evidence>
<sequence length="1516" mass="159666">MRGWLQAYGTVKKLFPGAKQLAILLLMAGIALSNPFYARAATTGALYPGTATYSGTIYGNANDVLADDGTSVGVDSADSSLTVSGFSMGNEGDINSIIFYWDITDFTGTVDDDVIYLEYSYDNGTSWNLAYSYTTSTFPGPGLISYPAGDVPVGWTNVDIANVQMRIRTVAEPNANKADGVVIYADVFYIDVDYTAASDTEPPTWPSSNSLSVTAAGSTQIDLSWTNDASDNVGVDHWEVWRSTTAGGPYTLIDDTLPAGSSSYSDTTVTGGNTYYYVVRVVDAAGNYTESNEASDTTPSGTTATTGALYPTSATPSGTVSNPDYVLADDGTSAGVDSADSSLTASGFSMGNEGDINSITFYWDITGFTGTVDDDEIYLEYSYDNGTSWNLAYSYTTSTFPGPGLISYPASDVPVGWTSTDITNVQMRIRTVAKPNANQADGVTIYADVFYIDVEYTPFDTEPPNWPSSSSLAANAVGPAQVDLTWTNDATDNVGVTGWEIYRKLSSEATWPGTPIDTAPAGASSYSDTTVSPETSYDYKIRAKDGGGNTSSWSNVASATTPPDTTAPGWPSSNSLTASAVSGSQVDLSWTNDATDNVGVTGWEIYRKLSSEGTWPGTPIDTAPAGASSYSDTTVNDNTGYDYRIRAVDAAGNGSVWSNTASVTTPDETPPVVVSELPASGSANVLRGTLIKVTFNEPMDTTTFDINTTFRIHDDTNNVYITGGTLTFENGDKTAVFDSTDPLAANAAFTVTVTTGVTDAAGNNLAADYSWSFQTGTDIFKTPHGGFATNDDACGRCHTTHAGIGSDLMRAGAVDQLCYLCHDAGGTGSIYTVEDDFDTVAKASTHKVPASQQCNDCHNPHLDAGTVPKLLETSTGQNSDEQYCWTCHGTGSTLSTDSGTDPAGNANDHQSYYPQDGTGHDDVSLEPSSGTLIKCLGCHEEHGSDFTKLLQVDPNGDSTNITGNDKSFCYECHTGAIAGADSAWDGKIVNDSGGHTQNCTVCHDPHGTPNDDHYTIFPYSMTPVGTSRDNTNYPYNSNDFKQCWDGSCHVGTDTQLTQTTKNADNTAPTGFWQEDLYNSNPSDERVNLHNFHLNLDQYRPGRGNAVCKECHRPHGPISSENPDLKHRVGFPSSTVAANSLANPQYDHLDSGAGDPNDGGTCDLTCHGYVHTNVTYNNGGAGGGTVSSGGQDCSDGCHSNTLVQDMGTSSTMYRHQVTSPAATYDGETVGPGETTCLSLCHTDHDIFNSQIGTEASPFLREYGGNTSIPPSSGIPASQANTLCLSSACHGTAGGIDDPNYNSPSGYAGTSDIAAQVNRTQSGWHPIAVPLPGTANDTGNPYVNSSTMVSPWDQVQQLKCTDCHTQEAAPLGPHASSNRYMLKKLGPTSTAGAFELYDALCTMCHDSAVYGYGGTPGSGSGSKAASTHSQNNHYDGRYGCMGCHGGNPEFAVLAGDTAYNPAAERGSIHGWEYTYPGAGAPAAGFVNGLYISNYDPSSSKPCTAQTGNDYCSMAAKSL</sequence>
<comment type="caution">
    <text evidence="4">The sequence shown here is derived from an EMBL/GenBank/DDBJ whole genome shotgun (WGS) entry which is preliminary data.</text>
</comment>
<name>A0A1Z5HW83_9FIRM</name>
<feature type="domain" description="Fibronectin type-III" evidence="3">
    <location>
        <begin position="202"/>
        <end position="301"/>
    </location>
</feature>
<dbReference type="Gene3D" id="2.60.120.260">
    <property type="entry name" value="Galactose-binding domain-like"/>
    <property type="match status" value="1"/>
</dbReference>
<dbReference type="Pfam" id="PF13205">
    <property type="entry name" value="Big_5"/>
    <property type="match status" value="1"/>
</dbReference>
<dbReference type="SUPFAM" id="SSF48695">
    <property type="entry name" value="Multiheme cytochromes"/>
    <property type="match status" value="2"/>
</dbReference>
<proteinExistence type="predicted"/>
<accession>A0A1Z5HW83</accession>
<dbReference type="PROSITE" id="PS50853">
    <property type="entry name" value="FN3"/>
    <property type="match status" value="3"/>
</dbReference>
<feature type="region of interest" description="Disordered" evidence="2">
    <location>
        <begin position="290"/>
        <end position="316"/>
    </location>
</feature>
<dbReference type="SMART" id="SM00060">
    <property type="entry name" value="FN3"/>
    <property type="match status" value="3"/>
</dbReference>
<dbReference type="OrthoDB" id="1717569at2"/>
<dbReference type="InterPro" id="IPR013783">
    <property type="entry name" value="Ig-like_fold"/>
</dbReference>
<keyword evidence="5" id="KW-1185">Reference proteome</keyword>
<dbReference type="Pfam" id="PF09699">
    <property type="entry name" value="Paired_CXXCH_1"/>
    <property type="match status" value="3"/>
</dbReference>
<dbReference type="InterPro" id="IPR014755">
    <property type="entry name" value="Cu-Rt/internalin_Ig-like"/>
</dbReference>
<feature type="region of interest" description="Disordered" evidence="2">
    <location>
        <begin position="547"/>
        <end position="574"/>
    </location>
</feature>
<feature type="region of interest" description="Disordered" evidence="2">
    <location>
        <begin position="896"/>
        <end position="920"/>
    </location>
</feature>
<evidence type="ECO:0000256" key="1">
    <source>
        <dbReference type="ARBA" id="ARBA00022729"/>
    </source>
</evidence>
<dbReference type="SUPFAM" id="SSF49265">
    <property type="entry name" value="Fibronectin type III"/>
    <property type="match status" value="2"/>
</dbReference>
<dbReference type="InterPro" id="IPR032812">
    <property type="entry name" value="SbsA_Ig"/>
</dbReference>
<feature type="domain" description="Fibronectin type-III" evidence="3">
    <location>
        <begin position="468"/>
        <end position="564"/>
    </location>
</feature>
<organism evidence="4 5">
    <name type="scientific">Calderihabitans maritimus</name>
    <dbReference type="NCBI Taxonomy" id="1246530"/>
    <lineage>
        <taxon>Bacteria</taxon>
        <taxon>Bacillati</taxon>
        <taxon>Bacillota</taxon>
        <taxon>Clostridia</taxon>
        <taxon>Neomoorellales</taxon>
        <taxon>Calderihabitantaceae</taxon>
        <taxon>Calderihabitans</taxon>
    </lineage>
</organism>
<evidence type="ECO:0000259" key="3">
    <source>
        <dbReference type="PROSITE" id="PS50853"/>
    </source>
</evidence>
<dbReference type="InterPro" id="IPR036116">
    <property type="entry name" value="FN3_sf"/>
</dbReference>
<evidence type="ECO:0000313" key="5">
    <source>
        <dbReference type="Proteomes" id="UP000197032"/>
    </source>
</evidence>
<feature type="compositionally biased region" description="Low complexity" evidence="2">
    <location>
        <begin position="557"/>
        <end position="568"/>
    </location>
</feature>
<feature type="compositionally biased region" description="Low complexity" evidence="2">
    <location>
        <begin position="294"/>
        <end position="308"/>
    </location>
</feature>
<dbReference type="InterPro" id="IPR036280">
    <property type="entry name" value="Multihaem_cyt_sf"/>
</dbReference>
<feature type="domain" description="Fibronectin type-III" evidence="3">
    <location>
        <begin position="572"/>
        <end position="668"/>
    </location>
</feature>